<proteinExistence type="predicted"/>
<protein>
    <submittedName>
        <fullName evidence="1">Uncharacterized protein</fullName>
    </submittedName>
</protein>
<accession>A0ACB9IM52</accession>
<sequence length="102" mass="11948">MAYLRWTVFLFEVLKYHLLTSGLPHSDPVIPTLAALFLWSNASTLIHKNCVILHRPSRRTDDEVKAMFDSFIVKYEKCYKTPEEKEKRFQNFSNQVVGGPWT</sequence>
<dbReference type="Proteomes" id="UP001056120">
    <property type="component" value="Linkage Group LG08"/>
</dbReference>
<gene>
    <name evidence="1" type="ORF">L1987_24844</name>
</gene>
<evidence type="ECO:0000313" key="1">
    <source>
        <dbReference type="EMBL" id="KAI3808881.1"/>
    </source>
</evidence>
<name>A0ACB9IM52_9ASTR</name>
<dbReference type="EMBL" id="CM042025">
    <property type="protein sequence ID" value="KAI3808881.1"/>
    <property type="molecule type" value="Genomic_DNA"/>
</dbReference>
<comment type="caution">
    <text evidence="1">The sequence shown here is derived from an EMBL/GenBank/DDBJ whole genome shotgun (WGS) entry which is preliminary data.</text>
</comment>
<reference evidence="2" key="1">
    <citation type="journal article" date="2022" name="Mol. Ecol. Resour.">
        <title>The genomes of chicory, endive, great burdock and yacon provide insights into Asteraceae palaeo-polyploidization history and plant inulin production.</title>
        <authorList>
            <person name="Fan W."/>
            <person name="Wang S."/>
            <person name="Wang H."/>
            <person name="Wang A."/>
            <person name="Jiang F."/>
            <person name="Liu H."/>
            <person name="Zhao H."/>
            <person name="Xu D."/>
            <person name="Zhang Y."/>
        </authorList>
    </citation>
    <scope>NUCLEOTIDE SEQUENCE [LARGE SCALE GENOMIC DNA]</scope>
    <source>
        <strain evidence="2">cv. Yunnan</strain>
    </source>
</reference>
<organism evidence="1 2">
    <name type="scientific">Smallanthus sonchifolius</name>
    <dbReference type="NCBI Taxonomy" id="185202"/>
    <lineage>
        <taxon>Eukaryota</taxon>
        <taxon>Viridiplantae</taxon>
        <taxon>Streptophyta</taxon>
        <taxon>Embryophyta</taxon>
        <taxon>Tracheophyta</taxon>
        <taxon>Spermatophyta</taxon>
        <taxon>Magnoliopsida</taxon>
        <taxon>eudicotyledons</taxon>
        <taxon>Gunneridae</taxon>
        <taxon>Pentapetalae</taxon>
        <taxon>asterids</taxon>
        <taxon>campanulids</taxon>
        <taxon>Asterales</taxon>
        <taxon>Asteraceae</taxon>
        <taxon>Asteroideae</taxon>
        <taxon>Heliantheae alliance</taxon>
        <taxon>Millerieae</taxon>
        <taxon>Smallanthus</taxon>
    </lineage>
</organism>
<evidence type="ECO:0000313" key="2">
    <source>
        <dbReference type="Proteomes" id="UP001056120"/>
    </source>
</evidence>
<keyword evidence="2" id="KW-1185">Reference proteome</keyword>
<reference evidence="1 2" key="2">
    <citation type="journal article" date="2022" name="Mol. Ecol. Resour.">
        <title>The genomes of chicory, endive, great burdock and yacon provide insights into Asteraceae paleo-polyploidization history and plant inulin production.</title>
        <authorList>
            <person name="Fan W."/>
            <person name="Wang S."/>
            <person name="Wang H."/>
            <person name="Wang A."/>
            <person name="Jiang F."/>
            <person name="Liu H."/>
            <person name="Zhao H."/>
            <person name="Xu D."/>
            <person name="Zhang Y."/>
        </authorList>
    </citation>
    <scope>NUCLEOTIDE SEQUENCE [LARGE SCALE GENOMIC DNA]</scope>
    <source>
        <strain evidence="2">cv. Yunnan</strain>
        <tissue evidence="1">Leaves</tissue>
    </source>
</reference>